<gene>
    <name evidence="3" type="ORF">C7389_10819</name>
</gene>
<comment type="caution">
    <text evidence="3">The sequence shown here is derived from an EMBL/GenBank/DDBJ whole genome shotgun (WGS) entry which is preliminary data.</text>
</comment>
<organism evidence="3 4">
    <name type="scientific">Azoarcus indigens</name>
    <dbReference type="NCBI Taxonomy" id="29545"/>
    <lineage>
        <taxon>Bacteria</taxon>
        <taxon>Pseudomonadati</taxon>
        <taxon>Pseudomonadota</taxon>
        <taxon>Betaproteobacteria</taxon>
        <taxon>Rhodocyclales</taxon>
        <taxon>Zoogloeaceae</taxon>
        <taxon>Azoarcus</taxon>
    </lineage>
</organism>
<protein>
    <submittedName>
        <fullName evidence="3">Tripartite tricarboxylate transporter TctB family protein</fullName>
    </submittedName>
</protein>
<proteinExistence type="predicted"/>
<feature type="transmembrane region" description="Helical" evidence="1">
    <location>
        <begin position="123"/>
        <end position="147"/>
    </location>
</feature>
<evidence type="ECO:0000313" key="4">
    <source>
        <dbReference type="Proteomes" id="UP000295129"/>
    </source>
</evidence>
<dbReference type="AlphaFoldDB" id="A0A4R6DZF8"/>
<dbReference type="OrthoDB" id="7029611at2"/>
<name>A0A4R6DZF8_9RHOO</name>
<evidence type="ECO:0000256" key="1">
    <source>
        <dbReference type="SAM" id="Phobius"/>
    </source>
</evidence>
<feature type="domain" description="DUF1468" evidence="2">
    <location>
        <begin position="11"/>
        <end position="144"/>
    </location>
</feature>
<feature type="transmembrane region" description="Helical" evidence="1">
    <location>
        <begin position="80"/>
        <end position="111"/>
    </location>
</feature>
<feature type="transmembrane region" description="Helical" evidence="1">
    <location>
        <begin position="40"/>
        <end position="59"/>
    </location>
</feature>
<sequence length="149" mass="15924">MTDKNYRDLLGGLLVAAIGLFAALYGQRYEFGSLQQMGPGFFPILLGIGLLLLGGAIAAPAWRRQGKAKPIRVEWRTGGLVLGSVVVFALALQTLGLVIATVAAVLLASLADRSLRWPGRLKLAAGVTLLTVLIFVTGLGMIVPLWWHF</sequence>
<accession>A0A4R6DZF8</accession>
<dbReference type="EMBL" id="SNVV01000008">
    <property type="protein sequence ID" value="TDN50776.1"/>
    <property type="molecule type" value="Genomic_DNA"/>
</dbReference>
<keyword evidence="1" id="KW-1133">Transmembrane helix</keyword>
<keyword evidence="1" id="KW-0812">Transmembrane</keyword>
<evidence type="ECO:0000313" key="3">
    <source>
        <dbReference type="EMBL" id="TDN50776.1"/>
    </source>
</evidence>
<dbReference type="InterPro" id="IPR009936">
    <property type="entry name" value="DUF1468"/>
</dbReference>
<feature type="transmembrane region" description="Helical" evidence="1">
    <location>
        <begin position="9"/>
        <end position="28"/>
    </location>
</feature>
<dbReference type="Proteomes" id="UP000295129">
    <property type="component" value="Unassembled WGS sequence"/>
</dbReference>
<keyword evidence="4" id="KW-1185">Reference proteome</keyword>
<evidence type="ECO:0000259" key="2">
    <source>
        <dbReference type="Pfam" id="PF07331"/>
    </source>
</evidence>
<dbReference type="Pfam" id="PF07331">
    <property type="entry name" value="TctB"/>
    <property type="match status" value="1"/>
</dbReference>
<dbReference type="RefSeq" id="WP_133591132.1">
    <property type="nucleotide sequence ID" value="NZ_SNVV01000008.1"/>
</dbReference>
<reference evidence="3 4" key="1">
    <citation type="submission" date="2019-03" db="EMBL/GenBank/DDBJ databases">
        <title>Genomic Encyclopedia of Type Strains, Phase IV (KMG-IV): sequencing the most valuable type-strain genomes for metagenomic binning, comparative biology and taxonomic classification.</title>
        <authorList>
            <person name="Goeker M."/>
        </authorList>
    </citation>
    <scope>NUCLEOTIDE SEQUENCE [LARGE SCALE GENOMIC DNA]</scope>
    <source>
        <strain evidence="3 4">DSM 12121</strain>
    </source>
</reference>
<keyword evidence="1" id="KW-0472">Membrane</keyword>